<dbReference type="SUPFAM" id="SSF48208">
    <property type="entry name" value="Six-hairpin glycosidases"/>
    <property type="match status" value="1"/>
</dbReference>
<evidence type="ECO:0000313" key="2">
    <source>
        <dbReference type="EMBL" id="EER35228.1"/>
    </source>
</evidence>
<keyword evidence="1" id="KW-0732">Signal</keyword>
<dbReference type="GO" id="GO:0005975">
    <property type="term" value="P:carbohydrate metabolic process"/>
    <property type="evidence" value="ECO:0007669"/>
    <property type="project" value="InterPro"/>
</dbReference>
<dbReference type="VEuPathDB" id="FungiDB:CTRG_02090"/>
<feature type="signal peptide" evidence="1">
    <location>
        <begin position="1"/>
        <end position="18"/>
    </location>
</feature>
<dbReference type="KEGG" id="ctp:CTRG_02090"/>
<evidence type="ECO:0000256" key="1">
    <source>
        <dbReference type="SAM" id="SignalP"/>
    </source>
</evidence>
<sequence length="387" mass="43958">MIFIHLLLMVVFSSFSIGIPVEKRVDTTWNDAFQTTLNAMWSVFWNDQNQGFTFEDPSCPGATYTDASVWDVAVAGKAITNSGDISRINQVITTLYRYQNEQGWFASHPYGQDVYVDDNAQVLWVFLDAFKLTQNQQYLTTAINLMHLIQTQWSNAGGIIWQVGDDYVASISTTEAALSAVKLYEYNSDESLLTFAISCLTWLDEHLTDPSDGFYYDGLDRNNFQVNRGKLTYTVGVAMSTYAYLYKYSGDLHYVLSAVKKAWASLNSDVFLRSNSYWNNDLKYLHLLFVGFADVISFCGQAGYIPHITKQGLFIYQYDAIGDGHYMDFTSNLITYDNYINATRDRSIAYEPDNDMYCSNGSGQLRRNLLNDASAAQIFYEISRVTP</sequence>
<dbReference type="PANTHER" id="PTHR47791:SF3">
    <property type="entry name" value="MEIOTICALLY UP-REGULATED GENE 191 PROTEIN"/>
    <property type="match status" value="1"/>
</dbReference>
<dbReference type="InterPro" id="IPR053169">
    <property type="entry name" value="MUG_Protein"/>
</dbReference>
<dbReference type="PANTHER" id="PTHR47791">
    <property type="entry name" value="MEIOTICALLY UP-REGULATED GENE 191 PROTEIN"/>
    <property type="match status" value="1"/>
</dbReference>
<keyword evidence="3" id="KW-1185">Reference proteome</keyword>
<protein>
    <recommendedName>
        <fullName evidence="4">Alpha-1,6-mannanase</fullName>
    </recommendedName>
</protein>
<dbReference type="EMBL" id="GG692396">
    <property type="protein sequence ID" value="EER35228.1"/>
    <property type="molecule type" value="Genomic_DNA"/>
</dbReference>
<reference evidence="2 3" key="1">
    <citation type="journal article" date="2009" name="Nature">
        <title>Evolution of pathogenicity and sexual reproduction in eight Candida genomes.</title>
        <authorList>
            <person name="Butler G."/>
            <person name="Rasmussen M.D."/>
            <person name="Lin M.F."/>
            <person name="Santos M.A."/>
            <person name="Sakthikumar S."/>
            <person name="Munro C.A."/>
            <person name="Rheinbay E."/>
            <person name="Grabherr M."/>
            <person name="Forche A."/>
            <person name="Reedy J.L."/>
            <person name="Agrafioti I."/>
            <person name="Arnaud M.B."/>
            <person name="Bates S."/>
            <person name="Brown A.J."/>
            <person name="Brunke S."/>
            <person name="Costanzo M.C."/>
            <person name="Fitzpatrick D.A."/>
            <person name="de Groot P.W."/>
            <person name="Harris D."/>
            <person name="Hoyer L.L."/>
            <person name="Hube B."/>
            <person name="Klis F.M."/>
            <person name="Kodira C."/>
            <person name="Lennard N."/>
            <person name="Logue M.E."/>
            <person name="Martin R."/>
            <person name="Neiman A.M."/>
            <person name="Nikolaou E."/>
            <person name="Quail M.A."/>
            <person name="Quinn J."/>
            <person name="Santos M.C."/>
            <person name="Schmitzberger F.F."/>
            <person name="Sherlock G."/>
            <person name="Shah P."/>
            <person name="Silverstein K.A."/>
            <person name="Skrzypek M.S."/>
            <person name="Soll D."/>
            <person name="Staggs R."/>
            <person name="Stansfield I."/>
            <person name="Stumpf M.P."/>
            <person name="Sudbery P.E."/>
            <person name="Srikantha T."/>
            <person name="Zeng Q."/>
            <person name="Berman J."/>
            <person name="Berriman M."/>
            <person name="Heitman J."/>
            <person name="Gow N.A."/>
            <person name="Lorenz M.C."/>
            <person name="Birren B.W."/>
            <person name="Kellis M."/>
            <person name="Cuomo C.A."/>
        </authorList>
    </citation>
    <scope>NUCLEOTIDE SEQUENCE [LARGE SCALE GENOMIC DNA]</scope>
    <source>
        <strain evidence="3">ATCC MYA-3404 / T1</strain>
    </source>
</reference>
<gene>
    <name evidence="2" type="ORF">CTRG_02090</name>
</gene>
<dbReference type="InterPro" id="IPR005198">
    <property type="entry name" value="Glyco_hydro_76"/>
</dbReference>
<dbReference type="eggNOG" id="ENOG502TCPB">
    <property type="taxonomic scope" value="Eukaryota"/>
</dbReference>
<name>C5M5B2_CANTT</name>
<dbReference type="RefSeq" id="XP_002547783.1">
    <property type="nucleotide sequence ID" value="XM_002547737.1"/>
</dbReference>
<evidence type="ECO:0000313" key="3">
    <source>
        <dbReference type="Proteomes" id="UP000002037"/>
    </source>
</evidence>
<dbReference type="STRING" id="294747.C5M5B2"/>
<feature type="chain" id="PRO_5002953267" description="Alpha-1,6-mannanase" evidence="1">
    <location>
        <begin position="19"/>
        <end position="387"/>
    </location>
</feature>
<accession>C5M5B2</accession>
<dbReference type="Gene3D" id="1.50.10.20">
    <property type="match status" value="1"/>
</dbReference>
<dbReference type="GeneID" id="8297187"/>
<dbReference type="Pfam" id="PF03663">
    <property type="entry name" value="Glyco_hydro_76"/>
    <property type="match status" value="1"/>
</dbReference>
<dbReference type="HOGENOM" id="CLU_034119_0_0_1"/>
<dbReference type="OrthoDB" id="9984024at2759"/>
<proteinExistence type="predicted"/>
<evidence type="ECO:0008006" key="4">
    <source>
        <dbReference type="Google" id="ProtNLM"/>
    </source>
</evidence>
<dbReference type="AlphaFoldDB" id="C5M5B2"/>
<dbReference type="Proteomes" id="UP000002037">
    <property type="component" value="Unassembled WGS sequence"/>
</dbReference>
<dbReference type="InterPro" id="IPR008928">
    <property type="entry name" value="6-hairpin_glycosidase_sf"/>
</dbReference>
<organism evidence="2 3">
    <name type="scientific">Candida tropicalis (strain ATCC MYA-3404 / T1)</name>
    <name type="common">Yeast</name>
    <dbReference type="NCBI Taxonomy" id="294747"/>
    <lineage>
        <taxon>Eukaryota</taxon>
        <taxon>Fungi</taxon>
        <taxon>Dikarya</taxon>
        <taxon>Ascomycota</taxon>
        <taxon>Saccharomycotina</taxon>
        <taxon>Pichiomycetes</taxon>
        <taxon>Debaryomycetaceae</taxon>
        <taxon>Candida/Lodderomyces clade</taxon>
        <taxon>Candida</taxon>
    </lineage>
</organism>